<dbReference type="OrthoDB" id="6560929at2"/>
<name>A0A2M9W9B7_9GAMM</name>
<evidence type="ECO:0000313" key="7">
    <source>
        <dbReference type="EMBL" id="PJZ04131.1"/>
    </source>
</evidence>
<dbReference type="Pfam" id="PF10965">
    <property type="entry name" value="DUF2767"/>
    <property type="match status" value="1"/>
</dbReference>
<organism evidence="7 8">
    <name type="scientific">Pantoea rodasii</name>
    <dbReference type="NCBI Taxonomy" id="1076549"/>
    <lineage>
        <taxon>Bacteria</taxon>
        <taxon>Pseudomonadati</taxon>
        <taxon>Pseudomonadota</taxon>
        <taxon>Gammaproteobacteria</taxon>
        <taxon>Enterobacterales</taxon>
        <taxon>Erwiniaceae</taxon>
        <taxon>Pantoea</taxon>
    </lineage>
</organism>
<gene>
    <name evidence="7" type="ORF">PRCB_17810</name>
</gene>
<dbReference type="EMBL" id="PIQI01000025">
    <property type="protein sequence ID" value="PJZ04131.1"/>
    <property type="molecule type" value="Genomic_DNA"/>
</dbReference>
<evidence type="ECO:0000256" key="3">
    <source>
        <dbReference type="ARBA" id="ARBA00010181"/>
    </source>
</evidence>
<comment type="similarity">
    <text evidence="3">Belongs to the FumD family.</text>
</comment>
<protein>
    <recommendedName>
        <fullName evidence="5">Fumarase D</fullName>
        <ecNumber evidence="4">4.2.1.2</ecNumber>
    </recommendedName>
</protein>
<comment type="function">
    <text evidence="2">In vitro catalyzes the addition of water to fumarate, forming malate. Cannot catalyze the reverse reaction. Cannot use the cis-isomer maleate as substrate.</text>
</comment>
<proteinExistence type="inferred from homology"/>
<dbReference type="RefSeq" id="WP_100702951.1">
    <property type="nucleotide sequence ID" value="NZ_MLFP01000008.1"/>
</dbReference>
<evidence type="ECO:0000256" key="4">
    <source>
        <dbReference type="ARBA" id="ARBA00012921"/>
    </source>
</evidence>
<reference evidence="7 8" key="1">
    <citation type="submission" date="2017-11" db="EMBL/GenBank/DDBJ databases">
        <title>The genome sequence of Pantoea rodasii DSM 26611.</title>
        <authorList>
            <person name="Gao J."/>
            <person name="Mao X."/>
            <person name="Sun J."/>
        </authorList>
    </citation>
    <scope>NUCLEOTIDE SEQUENCE [LARGE SCALE GENOMIC DNA]</scope>
    <source>
        <strain evidence="7 8">DSM 26611</strain>
    </source>
</reference>
<evidence type="ECO:0000313" key="8">
    <source>
        <dbReference type="Proteomes" id="UP000232062"/>
    </source>
</evidence>
<dbReference type="AlphaFoldDB" id="A0A2M9W9B7"/>
<evidence type="ECO:0000256" key="5">
    <source>
        <dbReference type="ARBA" id="ARBA00015109"/>
    </source>
</evidence>
<keyword evidence="8" id="KW-1185">Reference proteome</keyword>
<dbReference type="Proteomes" id="UP000232062">
    <property type="component" value="Unassembled WGS sequence"/>
</dbReference>
<dbReference type="GO" id="GO:0004333">
    <property type="term" value="F:fumarate hydratase activity"/>
    <property type="evidence" value="ECO:0007669"/>
    <property type="project" value="UniProtKB-EC"/>
</dbReference>
<dbReference type="InterPro" id="IPR024493">
    <property type="entry name" value="FumD"/>
</dbReference>
<evidence type="ECO:0000256" key="1">
    <source>
        <dbReference type="ARBA" id="ARBA00000929"/>
    </source>
</evidence>
<comment type="catalytic activity">
    <reaction evidence="1">
        <text>(S)-malate = fumarate + H2O</text>
        <dbReference type="Rhea" id="RHEA:12460"/>
        <dbReference type="ChEBI" id="CHEBI:15377"/>
        <dbReference type="ChEBI" id="CHEBI:15589"/>
        <dbReference type="ChEBI" id="CHEBI:29806"/>
        <dbReference type="EC" id="4.2.1.2"/>
    </reaction>
</comment>
<keyword evidence="6" id="KW-0456">Lyase</keyword>
<dbReference type="EC" id="4.2.1.2" evidence="4"/>
<sequence length="80" mass="8918">MTLSDDLMRQRDEMCQIVGCVVFALANAGCETRLEAISNVLNREILDDCKWAPEQIRFMQLAIAQLYPEGSAHSLSSGQD</sequence>
<evidence type="ECO:0000256" key="2">
    <source>
        <dbReference type="ARBA" id="ARBA00003131"/>
    </source>
</evidence>
<comment type="caution">
    <text evidence="7">The sequence shown here is derived from an EMBL/GenBank/DDBJ whole genome shotgun (WGS) entry which is preliminary data.</text>
</comment>
<evidence type="ECO:0000256" key="6">
    <source>
        <dbReference type="ARBA" id="ARBA00023239"/>
    </source>
</evidence>
<accession>A0A2M9W9B7</accession>